<dbReference type="PRINTS" id="PR00320">
    <property type="entry name" value="GPROTEINBRPT"/>
</dbReference>
<dbReference type="Proteomes" id="UP001363151">
    <property type="component" value="Unassembled WGS sequence"/>
</dbReference>
<dbReference type="CDD" id="cd00200">
    <property type="entry name" value="WD40"/>
    <property type="match status" value="1"/>
</dbReference>
<dbReference type="PROSITE" id="PS50082">
    <property type="entry name" value="WD_REPEATS_2"/>
    <property type="match status" value="6"/>
</dbReference>
<dbReference type="SMART" id="SM00320">
    <property type="entry name" value="WD40"/>
    <property type="match status" value="7"/>
</dbReference>
<dbReference type="InterPro" id="IPR020472">
    <property type="entry name" value="WD40_PAC1"/>
</dbReference>
<dbReference type="InterPro" id="IPR015943">
    <property type="entry name" value="WD40/YVTN_repeat-like_dom_sf"/>
</dbReference>
<dbReference type="InterPro" id="IPR019775">
    <property type="entry name" value="WD40_repeat_CS"/>
</dbReference>
<feature type="repeat" description="WD" evidence="3">
    <location>
        <begin position="183"/>
        <end position="216"/>
    </location>
</feature>
<dbReference type="EMBL" id="JBBJCI010000039">
    <property type="protein sequence ID" value="KAK7249958.1"/>
    <property type="molecule type" value="Genomic_DNA"/>
</dbReference>
<feature type="repeat" description="WD" evidence="3">
    <location>
        <begin position="9"/>
        <end position="49"/>
    </location>
</feature>
<dbReference type="SUPFAM" id="SSF50978">
    <property type="entry name" value="WD40 repeat-like"/>
    <property type="match status" value="1"/>
</dbReference>
<keyword evidence="1 3" id="KW-0853">WD repeat</keyword>
<organism evidence="4 5">
    <name type="scientific">Aureococcus anophagefferens</name>
    <name type="common">Harmful bloom alga</name>
    <dbReference type="NCBI Taxonomy" id="44056"/>
    <lineage>
        <taxon>Eukaryota</taxon>
        <taxon>Sar</taxon>
        <taxon>Stramenopiles</taxon>
        <taxon>Ochrophyta</taxon>
        <taxon>Pelagophyceae</taxon>
        <taxon>Pelagomonadales</taxon>
        <taxon>Pelagomonadaceae</taxon>
        <taxon>Aureococcus</taxon>
    </lineage>
</organism>
<evidence type="ECO:0000256" key="1">
    <source>
        <dbReference type="ARBA" id="ARBA00022574"/>
    </source>
</evidence>
<dbReference type="InterPro" id="IPR036322">
    <property type="entry name" value="WD40_repeat_dom_sf"/>
</dbReference>
<feature type="repeat" description="WD" evidence="3">
    <location>
        <begin position="141"/>
        <end position="182"/>
    </location>
</feature>
<evidence type="ECO:0008006" key="6">
    <source>
        <dbReference type="Google" id="ProtNLM"/>
    </source>
</evidence>
<feature type="repeat" description="WD" evidence="3">
    <location>
        <begin position="103"/>
        <end position="135"/>
    </location>
</feature>
<evidence type="ECO:0000256" key="2">
    <source>
        <dbReference type="ARBA" id="ARBA00022737"/>
    </source>
</evidence>
<sequence>MMAVAKHVAEAHEDGIWTCAWTKQGHIVTGSVDECCSVWDANTLEQKKTFKKNLLGVVSVVSNSDGKTIATSSIDSVLRFWNPLSESSEPVGFIDAGPVEAWTLSFHPDDKTVISGTQKGTVNVWDVESCQKTQSFKGSSGEGVDAFVMSVAYSPDGAQIATGGLNGAINVWDAKSGDKAAEFEGHELPVRSISWSPDGQVLLSACDDSTVQAYDVARPGKPFETFYAHRSWALGVAFSPDNRHFATCSSDRTVKIWDLNMKTCVAEMMGHQDQVWEVAYSPDGGELCSCADDGAVQVYSIAAAQAAAAEAEKKDAGEKEAAAAPA</sequence>
<dbReference type="PANTHER" id="PTHR44019">
    <property type="entry name" value="WD REPEAT-CONTAINING PROTEIN 55"/>
    <property type="match status" value="1"/>
</dbReference>
<protein>
    <recommendedName>
        <fullName evidence="6">Anaphase-promoting complex subunit 4 WD40 domain-containing protein</fullName>
    </recommendedName>
</protein>
<feature type="repeat" description="WD" evidence="3">
    <location>
        <begin position="268"/>
        <end position="309"/>
    </location>
</feature>
<name>A0ABR1GAB1_AURAN</name>
<reference evidence="4 5" key="1">
    <citation type="submission" date="2024-03" db="EMBL/GenBank/DDBJ databases">
        <title>Aureococcus anophagefferens CCMP1851 and Kratosvirus quantuckense: Draft genome of a second virus-susceptible host strain in the model system.</title>
        <authorList>
            <person name="Chase E."/>
            <person name="Truchon A.R."/>
            <person name="Schepens W."/>
            <person name="Wilhelm S.W."/>
        </authorList>
    </citation>
    <scope>NUCLEOTIDE SEQUENCE [LARGE SCALE GENOMIC DNA]</scope>
    <source>
        <strain evidence="4 5">CCMP1851</strain>
    </source>
</reference>
<dbReference type="PROSITE" id="PS00678">
    <property type="entry name" value="WD_REPEATS_1"/>
    <property type="match status" value="2"/>
</dbReference>
<dbReference type="PANTHER" id="PTHR44019:SF8">
    <property type="entry name" value="POC1 CENTRIOLAR PROTEIN HOMOLOG"/>
    <property type="match status" value="1"/>
</dbReference>
<keyword evidence="5" id="KW-1185">Reference proteome</keyword>
<dbReference type="InterPro" id="IPR050505">
    <property type="entry name" value="WDR55/POC1"/>
</dbReference>
<accession>A0ABR1GAB1</accession>
<evidence type="ECO:0000313" key="5">
    <source>
        <dbReference type="Proteomes" id="UP001363151"/>
    </source>
</evidence>
<evidence type="ECO:0000256" key="3">
    <source>
        <dbReference type="PROSITE-ProRule" id="PRU00221"/>
    </source>
</evidence>
<comment type="caution">
    <text evidence="4">The sequence shown here is derived from an EMBL/GenBank/DDBJ whole genome shotgun (WGS) entry which is preliminary data.</text>
</comment>
<keyword evidence="2" id="KW-0677">Repeat</keyword>
<proteinExistence type="predicted"/>
<feature type="repeat" description="WD" evidence="3">
    <location>
        <begin position="226"/>
        <end position="267"/>
    </location>
</feature>
<dbReference type="PROSITE" id="PS50294">
    <property type="entry name" value="WD_REPEATS_REGION"/>
    <property type="match status" value="4"/>
</dbReference>
<dbReference type="Pfam" id="PF00400">
    <property type="entry name" value="WD40"/>
    <property type="match status" value="7"/>
</dbReference>
<gene>
    <name evidence="4" type="ORF">SO694_00005549</name>
</gene>
<evidence type="ECO:0000313" key="4">
    <source>
        <dbReference type="EMBL" id="KAK7249958.1"/>
    </source>
</evidence>
<dbReference type="InterPro" id="IPR001680">
    <property type="entry name" value="WD40_rpt"/>
</dbReference>
<dbReference type="Gene3D" id="2.130.10.10">
    <property type="entry name" value="YVTN repeat-like/Quinoprotein amine dehydrogenase"/>
    <property type="match status" value="1"/>
</dbReference>